<reference evidence="2" key="1">
    <citation type="journal article" date="2019" name="Int. J. Syst. Evol. Microbiol.">
        <title>The Global Catalogue of Microorganisms (GCM) 10K type strain sequencing project: providing services to taxonomists for standard genome sequencing and annotation.</title>
        <authorList>
            <consortium name="The Broad Institute Genomics Platform"/>
            <consortium name="The Broad Institute Genome Sequencing Center for Infectious Disease"/>
            <person name="Wu L."/>
            <person name="Ma J."/>
        </authorList>
    </citation>
    <scope>NUCLEOTIDE SEQUENCE [LARGE SCALE GENOMIC DNA]</scope>
    <source>
        <strain evidence="2">JCM 18200</strain>
    </source>
</reference>
<name>A0ABP9ADK6_9SPHI</name>
<dbReference type="RefSeq" id="WP_345229659.1">
    <property type="nucleotide sequence ID" value="NZ_BAABIQ010000001.1"/>
</dbReference>
<protein>
    <submittedName>
        <fullName evidence="1">Uncharacterized protein</fullName>
    </submittedName>
</protein>
<keyword evidence="2" id="KW-1185">Reference proteome</keyword>
<proteinExistence type="predicted"/>
<accession>A0ABP9ADK6</accession>
<dbReference type="Pfam" id="PF19781">
    <property type="entry name" value="DUF6266"/>
    <property type="match status" value="1"/>
</dbReference>
<dbReference type="EMBL" id="BAABIQ010000001">
    <property type="protein sequence ID" value="GAA4777947.1"/>
    <property type="molecule type" value="Genomic_DNA"/>
</dbReference>
<gene>
    <name evidence="1" type="ORF">GCM10023231_00480</name>
</gene>
<evidence type="ECO:0000313" key="1">
    <source>
        <dbReference type="EMBL" id="GAA4777947.1"/>
    </source>
</evidence>
<organism evidence="1 2">
    <name type="scientific">Olivibacter ginsenosidimutans</name>
    <dbReference type="NCBI Taxonomy" id="1176537"/>
    <lineage>
        <taxon>Bacteria</taxon>
        <taxon>Pseudomonadati</taxon>
        <taxon>Bacteroidota</taxon>
        <taxon>Sphingobacteriia</taxon>
        <taxon>Sphingobacteriales</taxon>
        <taxon>Sphingobacteriaceae</taxon>
        <taxon>Olivibacter</taxon>
    </lineage>
</organism>
<dbReference type="Proteomes" id="UP001501411">
    <property type="component" value="Unassembled WGS sequence"/>
</dbReference>
<evidence type="ECO:0000313" key="2">
    <source>
        <dbReference type="Proteomes" id="UP001501411"/>
    </source>
</evidence>
<comment type="caution">
    <text evidence="1">The sequence shown here is derived from an EMBL/GenBank/DDBJ whole genome shotgun (WGS) entry which is preliminary data.</text>
</comment>
<sequence>MAKFYHMHAFSGVVGDVVGCNGPFGFYIRSRPKRKKRKPSPGQVEWRAKLALAIRFLAPLKEIVYRGWAMPSGPKCKTAAMNRAVSLTVSVAVEGSFPDLKINPEKIQLSRGSLCKLLELSMSVTHKIVEVKWLSGLTVFPAFADDTVYVVAYHVGEKIVLGALAERIHANVTIDLSAEPIGSEWLVYACVSTREGKRFANSQFIGKIILTA</sequence>
<dbReference type="InterPro" id="IPR046233">
    <property type="entry name" value="DUF6266"/>
</dbReference>